<reference evidence="12 13" key="1">
    <citation type="journal article" date="2015" name="Genome Announc.">
        <title>Expanding the biotechnology potential of lactobacilli through comparative genomics of 213 strains and associated genera.</title>
        <authorList>
            <person name="Sun Z."/>
            <person name="Harris H.M."/>
            <person name="McCann A."/>
            <person name="Guo C."/>
            <person name="Argimon S."/>
            <person name="Zhang W."/>
            <person name="Yang X."/>
            <person name="Jeffery I.B."/>
            <person name="Cooney J.C."/>
            <person name="Kagawa T.F."/>
            <person name="Liu W."/>
            <person name="Song Y."/>
            <person name="Salvetti E."/>
            <person name="Wrobel A."/>
            <person name="Rasinkangas P."/>
            <person name="Parkhill J."/>
            <person name="Rea M.C."/>
            <person name="O'Sullivan O."/>
            <person name="Ritari J."/>
            <person name="Douillard F.P."/>
            <person name="Paul Ross R."/>
            <person name="Yang R."/>
            <person name="Briner A.E."/>
            <person name="Felis G.E."/>
            <person name="de Vos W.M."/>
            <person name="Barrangou R."/>
            <person name="Klaenhammer T.R."/>
            <person name="Caufield P.W."/>
            <person name="Cui Y."/>
            <person name="Zhang H."/>
            <person name="O'Toole P.W."/>
        </authorList>
    </citation>
    <scope>NUCLEOTIDE SEQUENCE [LARGE SCALE GENOMIC DNA]</scope>
    <source>
        <strain evidence="12 13">DSM 18390</strain>
    </source>
</reference>
<proteinExistence type="inferred from homology"/>
<evidence type="ECO:0000256" key="11">
    <source>
        <dbReference type="PIRSR" id="PIRSR006268-2"/>
    </source>
</evidence>
<dbReference type="AlphaFoldDB" id="A0A0R1YTC7"/>
<evidence type="ECO:0000256" key="3">
    <source>
        <dbReference type="ARBA" id="ARBA00022630"/>
    </source>
</evidence>
<organism evidence="12 13">
    <name type="scientific">Lentilactobacillus parafarraginis DSM 18390 = JCM 14109</name>
    <dbReference type="NCBI Taxonomy" id="1423786"/>
    <lineage>
        <taxon>Bacteria</taxon>
        <taxon>Bacillati</taxon>
        <taxon>Bacillota</taxon>
        <taxon>Bacilli</taxon>
        <taxon>Lactobacillales</taxon>
        <taxon>Lactobacillaceae</taxon>
        <taxon>Lentilactobacillus</taxon>
    </lineage>
</organism>
<evidence type="ECO:0000313" key="12">
    <source>
        <dbReference type="EMBL" id="KRM45521.1"/>
    </source>
</evidence>
<evidence type="ECO:0000256" key="2">
    <source>
        <dbReference type="ARBA" id="ARBA00016337"/>
    </source>
</evidence>
<keyword evidence="4 10" id="KW-0808">Transferase</keyword>
<dbReference type="GO" id="GO:0046872">
    <property type="term" value="F:metal ion binding"/>
    <property type="evidence" value="ECO:0007669"/>
    <property type="project" value="UniProtKB-UniRule"/>
</dbReference>
<sequence>MTLFGDAKASQLDASNRLVAYYENLLTVNREGSEVMAVNDAAGDHAVSVSDATYSLTKRAIQLSRQNFGFNATIGPLVKLWKIGFTDAHVPTDSQIHDRLALIDPLQADFNDADLSIFLKRAGMELDLGGIAKGYIADRIADYWRAYGKRAGMIDLGGNLLLVGDSPAHLDGKWRVGVQAPSSERGKAILSVKIGPCSAVTSGIYERHLEANGKSYHHILDPQTGYPRQNNLAGVTIFSKASIDGEIETARLFFAGQPVPGWAADRSDLYGAVFVTKDKRVTVVGLKDADVTVLDPSYQVTYAD</sequence>
<evidence type="ECO:0000256" key="9">
    <source>
        <dbReference type="ARBA" id="ARBA00048540"/>
    </source>
</evidence>
<dbReference type="Pfam" id="PF02424">
    <property type="entry name" value="ApbE"/>
    <property type="match status" value="1"/>
</dbReference>
<evidence type="ECO:0000256" key="1">
    <source>
        <dbReference type="ARBA" id="ARBA00011955"/>
    </source>
</evidence>
<name>A0A0R1YTC7_9LACO</name>
<evidence type="ECO:0000256" key="4">
    <source>
        <dbReference type="ARBA" id="ARBA00022679"/>
    </source>
</evidence>
<comment type="catalytic activity">
    <reaction evidence="9 10">
        <text>L-threonyl-[protein] + FAD = FMN-L-threonyl-[protein] + AMP + H(+)</text>
        <dbReference type="Rhea" id="RHEA:36847"/>
        <dbReference type="Rhea" id="RHEA-COMP:11060"/>
        <dbReference type="Rhea" id="RHEA-COMP:11061"/>
        <dbReference type="ChEBI" id="CHEBI:15378"/>
        <dbReference type="ChEBI" id="CHEBI:30013"/>
        <dbReference type="ChEBI" id="CHEBI:57692"/>
        <dbReference type="ChEBI" id="CHEBI:74257"/>
        <dbReference type="ChEBI" id="CHEBI:456215"/>
        <dbReference type="EC" id="2.7.1.180"/>
    </reaction>
</comment>
<keyword evidence="3 10" id="KW-0285">Flavoprotein</keyword>
<dbReference type="EMBL" id="AZFZ01000003">
    <property type="protein sequence ID" value="KRM45521.1"/>
    <property type="molecule type" value="Genomic_DNA"/>
</dbReference>
<dbReference type="SUPFAM" id="SSF143631">
    <property type="entry name" value="ApbE-like"/>
    <property type="match status" value="1"/>
</dbReference>
<gene>
    <name evidence="12" type="ORF">FD47_GL001351</name>
</gene>
<dbReference type="PATRIC" id="fig|1423786.4.peg.1451"/>
<evidence type="ECO:0000256" key="5">
    <source>
        <dbReference type="ARBA" id="ARBA00022723"/>
    </source>
</evidence>
<dbReference type="InterPro" id="IPR003374">
    <property type="entry name" value="ApbE-like_sf"/>
</dbReference>
<keyword evidence="7 10" id="KW-0460">Magnesium</keyword>
<evidence type="ECO:0000256" key="10">
    <source>
        <dbReference type="PIRNR" id="PIRNR006268"/>
    </source>
</evidence>
<dbReference type="PANTHER" id="PTHR30040:SF2">
    <property type="entry name" value="FAD:PROTEIN FMN TRANSFERASE"/>
    <property type="match status" value="1"/>
</dbReference>
<dbReference type="InterPro" id="IPR024932">
    <property type="entry name" value="ApbE"/>
</dbReference>
<evidence type="ECO:0000256" key="6">
    <source>
        <dbReference type="ARBA" id="ARBA00022827"/>
    </source>
</evidence>
<accession>A0A0R1YTC7</accession>
<keyword evidence="6 10" id="KW-0274">FAD</keyword>
<dbReference type="GO" id="GO:0016740">
    <property type="term" value="F:transferase activity"/>
    <property type="evidence" value="ECO:0007669"/>
    <property type="project" value="UniProtKB-UniRule"/>
</dbReference>
<keyword evidence="5 10" id="KW-0479">Metal-binding</keyword>
<dbReference type="Proteomes" id="UP000051010">
    <property type="component" value="Unassembled WGS sequence"/>
</dbReference>
<feature type="binding site" evidence="11">
    <location>
        <position position="130"/>
    </location>
    <ligand>
        <name>Mg(2+)</name>
        <dbReference type="ChEBI" id="CHEBI:18420"/>
    </ligand>
</feature>
<comment type="similarity">
    <text evidence="10">Belongs to the ApbE family.</text>
</comment>
<dbReference type="Gene3D" id="3.10.520.10">
    <property type="entry name" value="ApbE-like domains"/>
    <property type="match status" value="1"/>
</dbReference>
<evidence type="ECO:0000256" key="7">
    <source>
        <dbReference type="ARBA" id="ARBA00022842"/>
    </source>
</evidence>
<comment type="cofactor">
    <cofactor evidence="11">
        <name>Mg(2+)</name>
        <dbReference type="ChEBI" id="CHEBI:18420"/>
    </cofactor>
    <cofactor evidence="11">
        <name>Mn(2+)</name>
        <dbReference type="ChEBI" id="CHEBI:29035"/>
    </cofactor>
    <text evidence="11">Magnesium. Can also use manganese.</text>
</comment>
<evidence type="ECO:0000256" key="8">
    <source>
        <dbReference type="ARBA" id="ARBA00031306"/>
    </source>
</evidence>
<evidence type="ECO:0000313" key="13">
    <source>
        <dbReference type="Proteomes" id="UP000051010"/>
    </source>
</evidence>
<dbReference type="EC" id="2.7.1.180" evidence="1 10"/>
<protein>
    <recommendedName>
        <fullName evidence="2 10">FAD:protein FMN transferase</fullName>
        <ecNumber evidence="1 10">2.7.1.180</ecNumber>
    </recommendedName>
    <alternativeName>
        <fullName evidence="8 10">Flavin transferase</fullName>
    </alternativeName>
</protein>
<dbReference type="PIRSF" id="PIRSF006268">
    <property type="entry name" value="ApbE"/>
    <property type="match status" value="1"/>
</dbReference>
<comment type="caution">
    <text evidence="12">The sequence shown here is derived from an EMBL/GenBank/DDBJ whole genome shotgun (WGS) entry which is preliminary data.</text>
</comment>
<dbReference type="PANTHER" id="PTHR30040">
    <property type="entry name" value="THIAMINE BIOSYNTHESIS LIPOPROTEIN APBE"/>
    <property type="match status" value="1"/>
</dbReference>